<dbReference type="Gene3D" id="1.20.5.1150">
    <property type="entry name" value="Ribosomal protein S8"/>
    <property type="match status" value="1"/>
</dbReference>
<dbReference type="InterPro" id="IPR018278">
    <property type="entry name" value="Ribosomal_bS21_CS"/>
</dbReference>
<evidence type="ECO:0000256" key="3">
    <source>
        <dbReference type="ARBA" id="ARBA00023274"/>
    </source>
</evidence>
<dbReference type="GO" id="GO:0003735">
    <property type="term" value="F:structural constituent of ribosome"/>
    <property type="evidence" value="ECO:0007669"/>
    <property type="project" value="InterPro"/>
</dbReference>
<evidence type="ECO:0000313" key="7">
    <source>
        <dbReference type="EMBL" id="SDD73960.1"/>
    </source>
</evidence>
<comment type="similarity">
    <text evidence="1 5 6">Belongs to the bacterial ribosomal protein bS21 family.</text>
</comment>
<keyword evidence="3 5" id="KW-0687">Ribonucleoprotein</keyword>
<gene>
    <name evidence="5" type="primary">rpsU</name>
    <name evidence="7" type="ORF">SAMN04488104_105213</name>
</gene>
<organism evidence="7 8">
    <name type="scientific">Algoriphagus faecimaris</name>
    <dbReference type="NCBI Taxonomy" id="686796"/>
    <lineage>
        <taxon>Bacteria</taxon>
        <taxon>Pseudomonadati</taxon>
        <taxon>Bacteroidota</taxon>
        <taxon>Cytophagia</taxon>
        <taxon>Cytophagales</taxon>
        <taxon>Cyclobacteriaceae</taxon>
        <taxon>Algoriphagus</taxon>
    </lineage>
</organism>
<dbReference type="InterPro" id="IPR001911">
    <property type="entry name" value="Ribosomal_bS21"/>
</dbReference>
<dbReference type="Proteomes" id="UP000199060">
    <property type="component" value="Unassembled WGS sequence"/>
</dbReference>
<dbReference type="AlphaFoldDB" id="A0A1G6X714"/>
<reference evidence="8" key="1">
    <citation type="submission" date="2016-10" db="EMBL/GenBank/DDBJ databases">
        <authorList>
            <person name="Varghese N."/>
            <person name="Submissions S."/>
        </authorList>
    </citation>
    <scope>NUCLEOTIDE SEQUENCE [LARGE SCALE GENOMIC DNA]</scope>
    <source>
        <strain evidence="8">DSM 23095</strain>
    </source>
</reference>
<name>A0A1G6X714_9BACT</name>
<dbReference type="PROSITE" id="PS01181">
    <property type="entry name" value="RIBOSOMAL_S21"/>
    <property type="match status" value="1"/>
</dbReference>
<dbReference type="GO" id="GO:0005840">
    <property type="term" value="C:ribosome"/>
    <property type="evidence" value="ECO:0007669"/>
    <property type="project" value="UniProtKB-KW"/>
</dbReference>
<proteinExistence type="inferred from homology"/>
<keyword evidence="8" id="KW-1185">Reference proteome</keyword>
<dbReference type="RefSeq" id="WP_087941158.1">
    <property type="nucleotide sequence ID" value="NZ_FNAC01000052.1"/>
</dbReference>
<evidence type="ECO:0000256" key="1">
    <source>
        <dbReference type="ARBA" id="ARBA00006640"/>
    </source>
</evidence>
<sequence>MIIVNVKENESIEKALKRFKKKFDKTGAVRELRARQAFTKPSVKRRDQVIKAAYKQKLQTEEAK</sequence>
<dbReference type="InterPro" id="IPR038380">
    <property type="entry name" value="Ribosomal_bS21_sf"/>
</dbReference>
<dbReference type="OrthoDB" id="598353at2"/>
<evidence type="ECO:0000256" key="5">
    <source>
        <dbReference type="HAMAP-Rule" id="MF_00358"/>
    </source>
</evidence>
<dbReference type="HAMAP" id="MF_00358">
    <property type="entry name" value="Ribosomal_bS21"/>
    <property type="match status" value="1"/>
</dbReference>
<evidence type="ECO:0000313" key="8">
    <source>
        <dbReference type="Proteomes" id="UP000199060"/>
    </source>
</evidence>
<dbReference type="NCBIfam" id="TIGR00030">
    <property type="entry name" value="S21p"/>
    <property type="match status" value="1"/>
</dbReference>
<evidence type="ECO:0000256" key="4">
    <source>
        <dbReference type="ARBA" id="ARBA00035135"/>
    </source>
</evidence>
<dbReference type="Pfam" id="PF01165">
    <property type="entry name" value="Ribosomal_S21"/>
    <property type="match status" value="1"/>
</dbReference>
<dbReference type="EMBL" id="FNAC01000052">
    <property type="protein sequence ID" value="SDD73960.1"/>
    <property type="molecule type" value="Genomic_DNA"/>
</dbReference>
<dbReference type="PRINTS" id="PR00976">
    <property type="entry name" value="RIBOSOMALS21"/>
</dbReference>
<dbReference type="GO" id="GO:1990904">
    <property type="term" value="C:ribonucleoprotein complex"/>
    <property type="evidence" value="ECO:0007669"/>
    <property type="project" value="UniProtKB-KW"/>
</dbReference>
<dbReference type="GO" id="GO:0006412">
    <property type="term" value="P:translation"/>
    <property type="evidence" value="ECO:0007669"/>
    <property type="project" value="UniProtKB-UniRule"/>
</dbReference>
<accession>A0A1G6X714</accession>
<protein>
    <recommendedName>
        <fullName evidence="4 5">Small ribosomal subunit protein bS21</fullName>
    </recommendedName>
</protein>
<evidence type="ECO:0000256" key="2">
    <source>
        <dbReference type="ARBA" id="ARBA00022980"/>
    </source>
</evidence>
<keyword evidence="2 5" id="KW-0689">Ribosomal protein</keyword>
<evidence type="ECO:0000256" key="6">
    <source>
        <dbReference type="RuleBase" id="RU000667"/>
    </source>
</evidence>
<dbReference type="STRING" id="686796.SAMN04488104_105213"/>